<dbReference type="AlphaFoldDB" id="A0A438GPR9"/>
<keyword evidence="4" id="KW-0611">Plant defense</keyword>
<dbReference type="GO" id="GO:0051707">
    <property type="term" value="P:response to other organism"/>
    <property type="evidence" value="ECO:0007669"/>
    <property type="project" value="UniProtKB-ARBA"/>
</dbReference>
<feature type="domain" description="Zer-1-like leucine-rich repeats region" evidence="9">
    <location>
        <begin position="518"/>
        <end position="581"/>
    </location>
</feature>
<reference evidence="11 12" key="1">
    <citation type="journal article" date="2018" name="PLoS Genet.">
        <title>Population sequencing reveals clonal diversity and ancestral inbreeding in the grapevine cultivar Chardonnay.</title>
        <authorList>
            <person name="Roach M.J."/>
            <person name="Johnson D.L."/>
            <person name="Bohlmann J."/>
            <person name="van Vuuren H.J."/>
            <person name="Jones S.J."/>
            <person name="Pretorius I.S."/>
            <person name="Schmidt S.A."/>
            <person name="Borneman A.R."/>
        </authorList>
    </citation>
    <scope>NUCLEOTIDE SEQUENCE [LARGE SCALE GENOMIC DNA]</scope>
    <source>
        <strain evidence="12">cv. Chardonnay</strain>
        <tissue evidence="11">Leaf</tissue>
    </source>
</reference>
<evidence type="ECO:0000259" key="8">
    <source>
        <dbReference type="Pfam" id="PF23559"/>
    </source>
</evidence>
<dbReference type="Gene3D" id="1.20.5.4130">
    <property type="match status" value="1"/>
</dbReference>
<evidence type="ECO:0000259" key="10">
    <source>
        <dbReference type="Pfam" id="PF25019"/>
    </source>
</evidence>
<dbReference type="PANTHER" id="PTHR36766">
    <property type="entry name" value="PLANT BROAD-SPECTRUM MILDEW RESISTANCE PROTEIN RPW8"/>
    <property type="match status" value="1"/>
</dbReference>
<dbReference type="Pfam" id="PF00931">
    <property type="entry name" value="NB-ARC"/>
    <property type="match status" value="1"/>
</dbReference>
<protein>
    <submittedName>
        <fullName evidence="11">Putative disease resistance RPP13-like protein 1</fullName>
    </submittedName>
</protein>
<dbReference type="InterPro" id="IPR056845">
    <property type="entry name" value="LRR_Zer-1"/>
</dbReference>
<evidence type="ECO:0000256" key="2">
    <source>
        <dbReference type="ARBA" id="ARBA00022737"/>
    </source>
</evidence>
<keyword evidence="5" id="KW-0067">ATP-binding</keyword>
<organism evidence="11 12">
    <name type="scientific">Vitis vinifera</name>
    <name type="common">Grape</name>
    <dbReference type="NCBI Taxonomy" id="29760"/>
    <lineage>
        <taxon>Eukaryota</taxon>
        <taxon>Viridiplantae</taxon>
        <taxon>Streptophyta</taxon>
        <taxon>Embryophyta</taxon>
        <taxon>Tracheophyta</taxon>
        <taxon>Spermatophyta</taxon>
        <taxon>Magnoliopsida</taxon>
        <taxon>eudicotyledons</taxon>
        <taxon>Gunneridae</taxon>
        <taxon>Pentapetalae</taxon>
        <taxon>rosids</taxon>
        <taxon>Vitales</taxon>
        <taxon>Vitaceae</taxon>
        <taxon>Viteae</taxon>
        <taxon>Vitis</taxon>
    </lineage>
</organism>
<feature type="domain" description="NB-ARC" evidence="6">
    <location>
        <begin position="181"/>
        <end position="357"/>
    </location>
</feature>
<sequence>MFVAEAAVSSIFDLVLEKLVAAPLLEYARRQNVEATLQEWRRILLHIEAVLTDAEQKQIRERAVKLWLDDLKSLAYDMEDVLDEFNTEANRQILIHGPQASTSQVHKLIPTCFAACHPTSVIFNAKVGGKIKKITRELDAVAKRKHDFHLREGVGGLSFEMEERLQTTSLVDESSIYGRDAKKEAIIQFLLSEKASRDNGDNGVSVVPIVGMGGVGKTTLAQIIYNDKRVESHFDTRIWVCVSDRFDVTGITKAILESVTHSSTDSKNLESLQNSLKNGLNGKRFFLVLDDVWNEKPQNWDALKAPFRAGAQGSMIIVTTRNEDVASIMRTTASSHHLDVLSYEECRLLFAKHAFAHMNTNIRQKLEPIGEKIVRKCRGLPLAAKSLGSLLHTKQDENAWNEVLNNDIWDFPIEQSDILPALYLSYHYLPPNLKRCFAYCSIFPKDYKFEKRNLVLLWMAEGLLGGSNGEKIIEDFGHQSRRIFLSKKISNLLLPTLKCLRVLSLAHYHIVELPRSIGTLKHLRYLDLSRTSIRRLPESITNLFNLQTLMLSNCDSLTHLPTKMGKLINLRHLDISDTSLKEMPMGMEGLKRLRTLTAFAVGEDRGAKIKELRDMSHLGGRLCISKLQNVVDAMDVFEANLKGKERLDELVMQWDGDATARDLQKETTVLEKLQPHNNLKELTIEHYCGEKFPNWLGEHSFTNMVSMQLHDCKNCSSLPSLGQLGSLKELSIMRIDGVQKVGQEFYGNIGSSSFKPFEALEILRFEKMLEWEEWVCREIEFPCLKELCIKICPKLKKDLPKHLPKLTKLEIRECKQLVCCLPMAPSIRELMLVECDDVVVRSAGSLTSLASLDIRNLKEMPPILHNLTSLKHLDIRYCDSLLSCSEMGLPPMLERLQIFTVPF</sequence>
<dbReference type="InterPro" id="IPR038005">
    <property type="entry name" value="RX-like_CC"/>
</dbReference>
<keyword evidence="3" id="KW-0547">Nucleotide-binding</keyword>
<evidence type="ECO:0000256" key="5">
    <source>
        <dbReference type="ARBA" id="ARBA00022840"/>
    </source>
</evidence>
<evidence type="ECO:0000259" key="7">
    <source>
        <dbReference type="Pfam" id="PF18052"/>
    </source>
</evidence>
<evidence type="ECO:0000256" key="3">
    <source>
        <dbReference type="ARBA" id="ARBA00022741"/>
    </source>
</evidence>
<dbReference type="InterPro" id="IPR027417">
    <property type="entry name" value="P-loop_NTPase"/>
</dbReference>
<proteinExistence type="predicted"/>
<dbReference type="InterPro" id="IPR058922">
    <property type="entry name" value="WHD_DRP"/>
</dbReference>
<dbReference type="Pfam" id="PF25019">
    <property type="entry name" value="LRR_R13L1-DRL21"/>
    <property type="match status" value="1"/>
</dbReference>
<dbReference type="CDD" id="cd14798">
    <property type="entry name" value="RX-CC_like"/>
    <property type="match status" value="1"/>
</dbReference>
<dbReference type="Pfam" id="PF18052">
    <property type="entry name" value="Rx_N"/>
    <property type="match status" value="1"/>
</dbReference>
<dbReference type="PANTHER" id="PTHR36766:SF51">
    <property type="entry name" value="DISEASE RESISTANCE RPP13-LIKE PROTEIN 1"/>
    <property type="match status" value="1"/>
</dbReference>
<dbReference type="PRINTS" id="PR00364">
    <property type="entry name" value="DISEASERSIST"/>
</dbReference>
<keyword evidence="1" id="KW-0433">Leucine-rich repeat</keyword>
<dbReference type="GO" id="GO:0006952">
    <property type="term" value="P:defense response"/>
    <property type="evidence" value="ECO:0007669"/>
    <property type="project" value="UniProtKB-KW"/>
</dbReference>
<dbReference type="FunFam" id="3.40.50.300:FF:001091">
    <property type="entry name" value="Probable disease resistance protein At1g61300"/>
    <property type="match status" value="1"/>
</dbReference>
<dbReference type="SUPFAM" id="SSF52540">
    <property type="entry name" value="P-loop containing nucleoside triphosphate hydrolases"/>
    <property type="match status" value="1"/>
</dbReference>
<name>A0A438GPR9_VITVI</name>
<dbReference type="Pfam" id="PF23559">
    <property type="entry name" value="WHD_DRP"/>
    <property type="match status" value="1"/>
</dbReference>
<feature type="domain" description="R13L1/DRL21-like LRR repeat region" evidence="10">
    <location>
        <begin position="609"/>
        <end position="733"/>
    </location>
</feature>
<evidence type="ECO:0000259" key="9">
    <source>
        <dbReference type="Pfam" id="PF25013"/>
    </source>
</evidence>
<evidence type="ECO:0000259" key="6">
    <source>
        <dbReference type="Pfam" id="PF00931"/>
    </source>
</evidence>
<comment type="caution">
    <text evidence="11">The sequence shown here is derived from an EMBL/GenBank/DDBJ whole genome shotgun (WGS) entry which is preliminary data.</text>
</comment>
<dbReference type="InterPro" id="IPR056789">
    <property type="entry name" value="LRR_R13L1-DRL21"/>
</dbReference>
<dbReference type="GO" id="GO:0005524">
    <property type="term" value="F:ATP binding"/>
    <property type="evidence" value="ECO:0007669"/>
    <property type="project" value="UniProtKB-KW"/>
</dbReference>
<gene>
    <name evidence="11" type="primary">RPPL1_164</name>
    <name evidence="11" type="ORF">CK203_055948</name>
</gene>
<evidence type="ECO:0000256" key="1">
    <source>
        <dbReference type="ARBA" id="ARBA00022614"/>
    </source>
</evidence>
<dbReference type="InterPro" id="IPR036388">
    <property type="entry name" value="WH-like_DNA-bd_sf"/>
</dbReference>
<dbReference type="Gene3D" id="3.40.50.300">
    <property type="entry name" value="P-loop containing nucleotide triphosphate hydrolases"/>
    <property type="match status" value="1"/>
</dbReference>
<dbReference type="InterPro" id="IPR002182">
    <property type="entry name" value="NB-ARC"/>
</dbReference>
<dbReference type="InterPro" id="IPR032675">
    <property type="entry name" value="LRR_dom_sf"/>
</dbReference>
<evidence type="ECO:0000313" key="11">
    <source>
        <dbReference type="EMBL" id="RVW74182.1"/>
    </source>
</evidence>
<dbReference type="Proteomes" id="UP000288805">
    <property type="component" value="Unassembled WGS sequence"/>
</dbReference>
<feature type="domain" description="Disease resistance N-terminal" evidence="7">
    <location>
        <begin position="15"/>
        <end position="93"/>
    </location>
</feature>
<feature type="domain" description="Disease resistance protein winged helix" evidence="8">
    <location>
        <begin position="442"/>
        <end position="480"/>
    </location>
</feature>
<dbReference type="Gene3D" id="1.10.8.430">
    <property type="entry name" value="Helical domain of apoptotic protease-activating factors"/>
    <property type="match status" value="1"/>
</dbReference>
<dbReference type="Pfam" id="PF25013">
    <property type="entry name" value="LRR_Zer-1"/>
    <property type="match status" value="1"/>
</dbReference>
<evidence type="ECO:0000256" key="4">
    <source>
        <dbReference type="ARBA" id="ARBA00022821"/>
    </source>
</evidence>
<dbReference type="Gene3D" id="1.10.10.10">
    <property type="entry name" value="Winged helix-like DNA-binding domain superfamily/Winged helix DNA-binding domain"/>
    <property type="match status" value="1"/>
</dbReference>
<accession>A0A438GPR9</accession>
<dbReference type="InterPro" id="IPR041118">
    <property type="entry name" value="Rx_N"/>
</dbReference>
<dbReference type="EMBL" id="QGNW01000374">
    <property type="protein sequence ID" value="RVW74182.1"/>
    <property type="molecule type" value="Genomic_DNA"/>
</dbReference>
<dbReference type="GO" id="GO:0043531">
    <property type="term" value="F:ADP binding"/>
    <property type="evidence" value="ECO:0007669"/>
    <property type="project" value="InterPro"/>
</dbReference>
<evidence type="ECO:0000313" key="12">
    <source>
        <dbReference type="Proteomes" id="UP000288805"/>
    </source>
</evidence>
<keyword evidence="2" id="KW-0677">Repeat</keyword>
<dbReference type="Gene3D" id="3.80.10.10">
    <property type="entry name" value="Ribonuclease Inhibitor"/>
    <property type="match status" value="2"/>
</dbReference>
<dbReference type="SUPFAM" id="SSF52058">
    <property type="entry name" value="L domain-like"/>
    <property type="match status" value="1"/>
</dbReference>
<dbReference type="InterPro" id="IPR042197">
    <property type="entry name" value="Apaf_helical"/>
</dbReference>